<proteinExistence type="predicted"/>
<dbReference type="Proteomes" id="UP001161325">
    <property type="component" value="Unassembled WGS sequence"/>
</dbReference>
<organism evidence="7 8">
    <name type="scientific">Roseisolibacter agri</name>
    <dbReference type="NCBI Taxonomy" id="2014610"/>
    <lineage>
        <taxon>Bacteria</taxon>
        <taxon>Pseudomonadati</taxon>
        <taxon>Gemmatimonadota</taxon>
        <taxon>Gemmatimonadia</taxon>
        <taxon>Gemmatimonadales</taxon>
        <taxon>Gemmatimonadaceae</taxon>
        <taxon>Roseisolibacter</taxon>
    </lineage>
</organism>
<dbReference type="InterPro" id="IPR013325">
    <property type="entry name" value="RNA_pol_sigma_r2"/>
</dbReference>
<accession>A0AA37VEG0</accession>
<dbReference type="SUPFAM" id="SSF88946">
    <property type="entry name" value="Sigma2 domain of RNA polymerase sigma factors"/>
    <property type="match status" value="1"/>
</dbReference>
<evidence type="ECO:0000256" key="1">
    <source>
        <dbReference type="ARBA" id="ARBA00023015"/>
    </source>
</evidence>
<dbReference type="Pfam" id="PF04545">
    <property type="entry name" value="Sigma70_r4"/>
    <property type="match status" value="1"/>
</dbReference>
<dbReference type="PANTHER" id="PTHR30385:SF7">
    <property type="entry name" value="RNA POLYMERASE SIGMA FACTOR FLIA"/>
    <property type="match status" value="1"/>
</dbReference>
<feature type="domain" description="RNA polymerase sigma-70 region 4" evidence="6">
    <location>
        <begin position="127"/>
        <end position="175"/>
    </location>
</feature>
<dbReference type="GO" id="GO:0003677">
    <property type="term" value="F:DNA binding"/>
    <property type="evidence" value="ECO:0007669"/>
    <property type="project" value="UniProtKB-KW"/>
</dbReference>
<evidence type="ECO:0000313" key="8">
    <source>
        <dbReference type="Proteomes" id="UP001161325"/>
    </source>
</evidence>
<name>A0AA37VEG0_9BACT</name>
<dbReference type="Gene3D" id="1.10.1740.10">
    <property type="match status" value="1"/>
</dbReference>
<keyword evidence="4" id="KW-0804">Transcription</keyword>
<sequence>MALDAPSSIDPADHLGLLYREAGRLAARIRRPRAELLGDGYLGLVAAAAAFDASRGLRFSTFAAPRIRGAMLDGRRQLAAIVPGSRRPDYVAPSPIDDENAHRFPCRAADALALVVDVDQAARLWAAVDQLPSELAHIVRRYFRDDWTLKEIGLELGVSEARASQLRARALARLRLTPWRFVA</sequence>
<keyword evidence="3" id="KW-0238">DNA-binding</keyword>
<keyword evidence="1" id="KW-0805">Transcription regulation</keyword>
<evidence type="ECO:0000259" key="6">
    <source>
        <dbReference type="Pfam" id="PF04545"/>
    </source>
</evidence>
<dbReference type="GO" id="GO:0016987">
    <property type="term" value="F:sigma factor activity"/>
    <property type="evidence" value="ECO:0007669"/>
    <property type="project" value="UniProtKB-KW"/>
</dbReference>
<comment type="caution">
    <text evidence="7">The sequence shown here is derived from an EMBL/GenBank/DDBJ whole genome shotgun (WGS) entry which is preliminary data.</text>
</comment>
<dbReference type="InterPro" id="IPR007630">
    <property type="entry name" value="RNA_pol_sigma70_r4"/>
</dbReference>
<reference evidence="7" key="1">
    <citation type="submission" date="2022-08" db="EMBL/GenBank/DDBJ databases">
        <title>Draft genome sequencing of Roseisolibacter agri AW1220.</title>
        <authorList>
            <person name="Tobiishi Y."/>
            <person name="Tonouchi A."/>
        </authorList>
    </citation>
    <scope>NUCLEOTIDE SEQUENCE</scope>
    <source>
        <strain evidence="7">AW1220</strain>
    </source>
</reference>
<keyword evidence="2" id="KW-0731">Sigma factor</keyword>
<evidence type="ECO:0000256" key="3">
    <source>
        <dbReference type="ARBA" id="ARBA00023125"/>
    </source>
</evidence>
<evidence type="ECO:0000256" key="2">
    <source>
        <dbReference type="ARBA" id="ARBA00023082"/>
    </source>
</evidence>
<dbReference type="Pfam" id="PF04542">
    <property type="entry name" value="Sigma70_r2"/>
    <property type="match status" value="1"/>
</dbReference>
<evidence type="ECO:0008006" key="9">
    <source>
        <dbReference type="Google" id="ProtNLM"/>
    </source>
</evidence>
<dbReference type="InterPro" id="IPR014284">
    <property type="entry name" value="RNA_pol_sigma-70_dom"/>
</dbReference>
<dbReference type="InterPro" id="IPR013324">
    <property type="entry name" value="RNA_pol_sigma_r3/r4-like"/>
</dbReference>
<feature type="domain" description="RNA polymerase sigma-70 region 2" evidence="5">
    <location>
        <begin position="13"/>
        <end position="78"/>
    </location>
</feature>
<dbReference type="InterPro" id="IPR000943">
    <property type="entry name" value="RNA_pol_sigma70"/>
</dbReference>
<evidence type="ECO:0000256" key="4">
    <source>
        <dbReference type="ARBA" id="ARBA00023163"/>
    </source>
</evidence>
<dbReference type="EMBL" id="BRXS01000002">
    <property type="protein sequence ID" value="GLC25079.1"/>
    <property type="molecule type" value="Genomic_DNA"/>
</dbReference>
<dbReference type="GO" id="GO:0006352">
    <property type="term" value="P:DNA-templated transcription initiation"/>
    <property type="evidence" value="ECO:0007669"/>
    <property type="project" value="InterPro"/>
</dbReference>
<dbReference type="InterPro" id="IPR007627">
    <property type="entry name" value="RNA_pol_sigma70_r2"/>
</dbReference>
<dbReference type="SUPFAM" id="SSF88659">
    <property type="entry name" value="Sigma3 and sigma4 domains of RNA polymerase sigma factors"/>
    <property type="match status" value="1"/>
</dbReference>
<evidence type="ECO:0000259" key="5">
    <source>
        <dbReference type="Pfam" id="PF04542"/>
    </source>
</evidence>
<evidence type="ECO:0000313" key="7">
    <source>
        <dbReference type="EMBL" id="GLC25079.1"/>
    </source>
</evidence>
<protein>
    <recommendedName>
        <fullName evidence="9">RNA polymerase sigma factor FliA</fullName>
    </recommendedName>
</protein>
<gene>
    <name evidence="7" type="ORF">rosag_15920</name>
</gene>
<dbReference type="NCBIfam" id="TIGR02937">
    <property type="entry name" value="sigma70-ECF"/>
    <property type="match status" value="1"/>
</dbReference>
<dbReference type="Gene3D" id="1.20.140.160">
    <property type="match status" value="1"/>
</dbReference>
<dbReference type="PANTHER" id="PTHR30385">
    <property type="entry name" value="SIGMA FACTOR F FLAGELLAR"/>
    <property type="match status" value="1"/>
</dbReference>
<dbReference type="PRINTS" id="PR00046">
    <property type="entry name" value="SIGMA70FCT"/>
</dbReference>
<keyword evidence="8" id="KW-1185">Reference proteome</keyword>
<dbReference type="AlphaFoldDB" id="A0AA37VEG0"/>
<dbReference type="RefSeq" id="WP_284349520.1">
    <property type="nucleotide sequence ID" value="NZ_BRXS01000002.1"/>
</dbReference>